<dbReference type="GO" id="GO:0010420">
    <property type="term" value="F:polyprenyldihydroxybenzoate methyltransferase activity"/>
    <property type="evidence" value="ECO:0007669"/>
    <property type="project" value="TreeGrafter"/>
</dbReference>
<dbReference type="Pfam" id="PF13649">
    <property type="entry name" value="Methyltransf_25"/>
    <property type="match status" value="1"/>
</dbReference>
<dbReference type="Gene3D" id="3.40.50.150">
    <property type="entry name" value="Vaccinia Virus protein VP39"/>
    <property type="match status" value="1"/>
</dbReference>
<keyword evidence="3" id="KW-1185">Reference proteome</keyword>
<dbReference type="CDD" id="cd02440">
    <property type="entry name" value="AdoMet_MTases"/>
    <property type="match status" value="1"/>
</dbReference>
<protein>
    <recommendedName>
        <fullName evidence="1">Methyltransferase domain-containing protein</fullName>
    </recommendedName>
</protein>
<evidence type="ECO:0000313" key="3">
    <source>
        <dbReference type="Proteomes" id="UP000612055"/>
    </source>
</evidence>
<dbReference type="OrthoDB" id="540004at2759"/>
<name>A0A836BTN5_9CHLO</name>
<reference evidence="2" key="1">
    <citation type="journal article" date="2020" name="bioRxiv">
        <title>Comparative genomics of Chlamydomonas.</title>
        <authorList>
            <person name="Craig R.J."/>
            <person name="Hasan A.R."/>
            <person name="Ness R.W."/>
            <person name="Keightley P.D."/>
        </authorList>
    </citation>
    <scope>NUCLEOTIDE SEQUENCE</scope>
    <source>
        <strain evidence="2">CCAP 11/70</strain>
    </source>
</reference>
<feature type="domain" description="Methyltransferase" evidence="1">
    <location>
        <begin position="48"/>
        <end position="152"/>
    </location>
</feature>
<dbReference type="InterPro" id="IPR029063">
    <property type="entry name" value="SAM-dependent_MTases_sf"/>
</dbReference>
<dbReference type="AlphaFoldDB" id="A0A836BTN5"/>
<dbReference type="EMBL" id="JAEHOE010000102">
    <property type="protein sequence ID" value="KAG2487063.1"/>
    <property type="molecule type" value="Genomic_DNA"/>
</dbReference>
<accession>A0A836BTN5</accession>
<evidence type="ECO:0000313" key="2">
    <source>
        <dbReference type="EMBL" id="KAG2487063.1"/>
    </source>
</evidence>
<sequence length="218" mass="24036">MTEVSCFSPDNMKVIQAVAGTGLAPWEIHRPQKFVRELVLRRGFSGRVLDAGCGIGDNALYVAKACPAAEVTAVDVAPRCLDFVATKAGLRGMRDKVTLAVGDLRCYEALPPQLRVGPQYDIVLDSCTFHAFSDPDRLSYVRTLSLLLRTGGLLYMTCMSEEETQPGGPRRVRVDDVHACCNPSTGWEVESVEDTIIELHPTFYAGRSKARLFTIRRL</sequence>
<dbReference type="Proteomes" id="UP000612055">
    <property type="component" value="Unassembled WGS sequence"/>
</dbReference>
<evidence type="ECO:0000259" key="1">
    <source>
        <dbReference type="Pfam" id="PF13649"/>
    </source>
</evidence>
<dbReference type="SUPFAM" id="SSF53335">
    <property type="entry name" value="S-adenosyl-L-methionine-dependent methyltransferases"/>
    <property type="match status" value="1"/>
</dbReference>
<proteinExistence type="predicted"/>
<dbReference type="PANTHER" id="PTHR43464">
    <property type="entry name" value="METHYLTRANSFERASE"/>
    <property type="match status" value="1"/>
</dbReference>
<dbReference type="PANTHER" id="PTHR43464:SF23">
    <property type="entry name" value="JUVENILE HORMONE ACID O-METHYLTRANSFERASE"/>
    <property type="match status" value="1"/>
</dbReference>
<organism evidence="2 3">
    <name type="scientific">Edaphochlamys debaryana</name>
    <dbReference type="NCBI Taxonomy" id="47281"/>
    <lineage>
        <taxon>Eukaryota</taxon>
        <taxon>Viridiplantae</taxon>
        <taxon>Chlorophyta</taxon>
        <taxon>core chlorophytes</taxon>
        <taxon>Chlorophyceae</taxon>
        <taxon>CS clade</taxon>
        <taxon>Chlamydomonadales</taxon>
        <taxon>Chlamydomonadales incertae sedis</taxon>
        <taxon>Edaphochlamys</taxon>
    </lineage>
</organism>
<comment type="caution">
    <text evidence="2">The sequence shown here is derived from an EMBL/GenBank/DDBJ whole genome shotgun (WGS) entry which is preliminary data.</text>
</comment>
<gene>
    <name evidence="2" type="ORF">HYH03_014309</name>
</gene>
<dbReference type="InterPro" id="IPR041698">
    <property type="entry name" value="Methyltransf_25"/>
</dbReference>